<feature type="compositionally biased region" description="Low complexity" evidence="18">
    <location>
        <begin position="895"/>
        <end position="904"/>
    </location>
</feature>
<dbReference type="GO" id="GO:0009507">
    <property type="term" value="C:chloroplast"/>
    <property type="evidence" value="ECO:0007669"/>
    <property type="project" value="UniProtKB-SubCell"/>
</dbReference>
<feature type="region of interest" description="Disordered" evidence="18">
    <location>
        <begin position="889"/>
        <end position="910"/>
    </location>
</feature>
<evidence type="ECO:0000256" key="16">
    <source>
        <dbReference type="ARBA" id="ARBA00048889"/>
    </source>
</evidence>
<evidence type="ECO:0000259" key="19">
    <source>
        <dbReference type="PROSITE" id="PS50865"/>
    </source>
</evidence>
<evidence type="ECO:0000313" key="20">
    <source>
        <dbReference type="EMBL" id="GFR44768.1"/>
    </source>
</evidence>
<dbReference type="Proteomes" id="UP001054857">
    <property type="component" value="Unassembled WGS sequence"/>
</dbReference>
<accession>A0AAD3DQB9</accession>
<feature type="domain" description="MYND-type" evidence="19">
    <location>
        <begin position="950"/>
        <end position="1000"/>
    </location>
</feature>
<dbReference type="PANTHER" id="PTHR32523:SF8">
    <property type="entry name" value="DOLICHOL KINASE"/>
    <property type="match status" value="1"/>
</dbReference>
<comment type="similarity">
    <text evidence="2">Belongs to the polyprenol kinase family.</text>
</comment>
<dbReference type="InterPro" id="IPR002893">
    <property type="entry name" value="Znf_MYND"/>
</dbReference>
<feature type="compositionally biased region" description="Low complexity" evidence="18">
    <location>
        <begin position="16"/>
        <end position="35"/>
    </location>
</feature>
<name>A0AAD3DQB9_9CHLO</name>
<keyword evidence="4" id="KW-0934">Plastid</keyword>
<evidence type="ECO:0000256" key="15">
    <source>
        <dbReference type="ARBA" id="ARBA00039024"/>
    </source>
</evidence>
<comment type="subcellular location">
    <subcellularLocation>
        <location evidence="1">Plastid</location>
        <location evidence="1">Chloroplast membrane</location>
        <topology evidence="1">Multi-pass membrane protein</topology>
    </subcellularLocation>
</comment>
<evidence type="ECO:0000256" key="2">
    <source>
        <dbReference type="ARBA" id="ARBA00010794"/>
    </source>
</evidence>
<dbReference type="PANTHER" id="PTHR32523">
    <property type="entry name" value="PHYTOL KINASE 1, CHLOROPLASTIC"/>
    <property type="match status" value="1"/>
</dbReference>
<evidence type="ECO:0000313" key="21">
    <source>
        <dbReference type="Proteomes" id="UP001054857"/>
    </source>
</evidence>
<proteinExistence type="inferred from homology"/>
<keyword evidence="3" id="KW-0150">Chloroplast</keyword>
<feature type="region of interest" description="Disordered" evidence="18">
    <location>
        <begin position="1"/>
        <end position="36"/>
    </location>
</feature>
<keyword evidence="9" id="KW-0418">Kinase</keyword>
<evidence type="ECO:0000256" key="10">
    <source>
        <dbReference type="ARBA" id="ARBA00022833"/>
    </source>
</evidence>
<dbReference type="EMBL" id="BMAR01000008">
    <property type="protein sequence ID" value="GFR44768.1"/>
    <property type="molecule type" value="Genomic_DNA"/>
</dbReference>
<dbReference type="Pfam" id="PF01753">
    <property type="entry name" value="zf-MYND"/>
    <property type="match status" value="1"/>
</dbReference>
<protein>
    <recommendedName>
        <fullName evidence="15">phytol kinase</fullName>
        <ecNumber evidence="15">2.7.1.182</ecNumber>
    </recommendedName>
</protein>
<comment type="caution">
    <text evidence="20">The sequence shown here is derived from an EMBL/GenBank/DDBJ whole genome shotgun (WGS) entry which is preliminary data.</text>
</comment>
<dbReference type="GO" id="GO:0008270">
    <property type="term" value="F:zinc ion binding"/>
    <property type="evidence" value="ECO:0007669"/>
    <property type="project" value="UniProtKB-KW"/>
</dbReference>
<evidence type="ECO:0000256" key="6">
    <source>
        <dbReference type="ARBA" id="ARBA00022692"/>
    </source>
</evidence>
<keyword evidence="12" id="KW-1133">Transmembrane helix</keyword>
<organism evidence="20 21">
    <name type="scientific">Astrephomene gubernaculifera</name>
    <dbReference type="NCBI Taxonomy" id="47775"/>
    <lineage>
        <taxon>Eukaryota</taxon>
        <taxon>Viridiplantae</taxon>
        <taxon>Chlorophyta</taxon>
        <taxon>core chlorophytes</taxon>
        <taxon>Chlorophyceae</taxon>
        <taxon>CS clade</taxon>
        <taxon>Chlamydomonadales</taxon>
        <taxon>Astrephomenaceae</taxon>
        <taxon>Astrephomene</taxon>
    </lineage>
</organism>
<gene>
    <name evidence="20" type="ORF">Agub_g6099</name>
</gene>
<feature type="region of interest" description="Disordered" evidence="18">
    <location>
        <begin position="756"/>
        <end position="778"/>
    </location>
</feature>
<evidence type="ECO:0000256" key="11">
    <source>
        <dbReference type="ARBA" id="ARBA00022946"/>
    </source>
</evidence>
<keyword evidence="7" id="KW-0479">Metal-binding</keyword>
<evidence type="ECO:0000256" key="17">
    <source>
        <dbReference type="PROSITE-ProRule" id="PRU00134"/>
    </source>
</evidence>
<reference evidence="20 21" key="1">
    <citation type="journal article" date="2021" name="Sci. Rep.">
        <title>Genome sequencing of the multicellular alga Astrephomene provides insights into convergent evolution of germ-soma differentiation.</title>
        <authorList>
            <person name="Yamashita S."/>
            <person name="Yamamoto K."/>
            <person name="Matsuzaki R."/>
            <person name="Suzuki S."/>
            <person name="Yamaguchi H."/>
            <person name="Hirooka S."/>
            <person name="Minakuchi Y."/>
            <person name="Miyagishima S."/>
            <person name="Kawachi M."/>
            <person name="Toyoda A."/>
            <person name="Nozaki H."/>
        </authorList>
    </citation>
    <scope>NUCLEOTIDE SEQUENCE [LARGE SCALE GENOMIC DNA]</scope>
    <source>
        <strain evidence="20 21">NIES-4017</strain>
    </source>
</reference>
<dbReference type="Gene3D" id="6.10.140.2220">
    <property type="match status" value="1"/>
</dbReference>
<keyword evidence="10" id="KW-0862">Zinc</keyword>
<dbReference type="GO" id="GO:0016020">
    <property type="term" value="C:membrane"/>
    <property type="evidence" value="ECO:0007669"/>
    <property type="project" value="UniProtKB-SubCell"/>
</dbReference>
<dbReference type="AlphaFoldDB" id="A0AAD3DQB9"/>
<keyword evidence="21" id="KW-1185">Reference proteome</keyword>
<evidence type="ECO:0000256" key="12">
    <source>
        <dbReference type="ARBA" id="ARBA00022989"/>
    </source>
</evidence>
<keyword evidence="13" id="KW-0472">Membrane</keyword>
<dbReference type="SUPFAM" id="SSF144232">
    <property type="entry name" value="HIT/MYND zinc finger-like"/>
    <property type="match status" value="1"/>
</dbReference>
<comment type="pathway">
    <text evidence="14">Cofactor biosynthesis; tocopherol biosynthesis.</text>
</comment>
<evidence type="ECO:0000256" key="3">
    <source>
        <dbReference type="ARBA" id="ARBA00022528"/>
    </source>
</evidence>
<evidence type="ECO:0000256" key="9">
    <source>
        <dbReference type="ARBA" id="ARBA00022777"/>
    </source>
</evidence>
<keyword evidence="5" id="KW-0808">Transferase</keyword>
<evidence type="ECO:0000256" key="13">
    <source>
        <dbReference type="ARBA" id="ARBA00023136"/>
    </source>
</evidence>
<sequence length="1006" mass="106351">MSKQRSSARGMNYEDSGGSNTSGTSAAGSLPSSLRSRMRRLPADAERMLSGHTVNGLRQEGRKKSIMDNLFEVSKFIQSPPAPYTRAAVAAAVLADAAVRSALLRLLAARLRLAPDQLQSDPARKRLALVISFPLVVGAVDSVLLHATHPAPPQVADFALKLLRMQTLQALCREIATVAAHPPAAQANQGAPNGLQVPPERRARELQVISTDAAFEACHMVFAMASFAIGQFVANGASSISEDRWRALDIAQFYCFELAAALRDSGVLEQAAKQLLVAEEAGTLALLRHARNPTDVGEAFTDAFISINMLAEAVADLSTVRIAAAEATAAMLREVLSGRCAQHAAVVHGLAALCTADGGPSYSLPSELLARVPVSFTGRTVCHAARPCRVLQGKALIAALHALGSAFRAPPPPGRRASLALMKRISRLAVASGQIWADEAKATPGAAAAAASSASSGGGSAAEAPAAGMSFAAILESISVVEAILLTLQGSRRLLGSPQAGGAQEAAQWRQEEGSEWWRLVGGFVRHAAHLAREAELNRFATQVVDAFSLASLEFVVEEPLILPAAPPPSVAAALAGGFLPCLERLLRRAGKKPVGSPEAVLTHRLLANREVRLWLPALLVYGEERQAAALVVTIGKLMRQMDPWDVTVTHHTASFAACRFLCIAVRAFGGAETPFLGAAGATGAPAPLRQLLLMASIAQCEWLQPLSRLVQNASRRPDFRASNRWVADVLGKLLEWTHVLSFRCMWEAGMTEGALPGSRSRSQLGGSGTSAPTKEGGDGGWRRLLLEELDVVRLLGACLLMPESIRNLPHLVMCLCCGITLFPEQVRQAAVAGGPGGGWRSERLLALVPELQEADEEADAEGASDDSVGMAPVAEAIAEQLERWRAEAKGAGGPSTAASSSRGQGPMEEEDDDVLAWMRAVLRLSMQEWFGGVGTALVSPAELRLRGLVRGCGNPGCTSLAGDSEAEVKLMKCGRCGTVGYCCRDCQAAHWKAGHKEACRQRCEG</sequence>
<evidence type="ECO:0000256" key="8">
    <source>
        <dbReference type="ARBA" id="ARBA00022771"/>
    </source>
</evidence>
<keyword evidence="11" id="KW-0809">Transit peptide</keyword>
<evidence type="ECO:0000256" key="5">
    <source>
        <dbReference type="ARBA" id="ARBA00022679"/>
    </source>
</evidence>
<dbReference type="InterPro" id="IPR039606">
    <property type="entry name" value="Phytol/farnesol_kinase"/>
</dbReference>
<dbReference type="PROSITE" id="PS50865">
    <property type="entry name" value="ZF_MYND_2"/>
    <property type="match status" value="1"/>
</dbReference>
<dbReference type="EC" id="2.7.1.182" evidence="15"/>
<comment type="catalytic activity">
    <reaction evidence="16">
        <text>phytol + CTP = phytyl phosphate + CDP + H(+)</text>
        <dbReference type="Rhea" id="RHEA:38055"/>
        <dbReference type="ChEBI" id="CHEBI:15378"/>
        <dbReference type="ChEBI" id="CHEBI:17327"/>
        <dbReference type="ChEBI" id="CHEBI:37563"/>
        <dbReference type="ChEBI" id="CHEBI:58069"/>
        <dbReference type="ChEBI" id="CHEBI:75483"/>
        <dbReference type="EC" id="2.7.1.182"/>
    </reaction>
</comment>
<evidence type="ECO:0000256" key="7">
    <source>
        <dbReference type="ARBA" id="ARBA00022723"/>
    </source>
</evidence>
<evidence type="ECO:0000256" key="14">
    <source>
        <dbReference type="ARBA" id="ARBA00024015"/>
    </source>
</evidence>
<dbReference type="PROSITE" id="PS01360">
    <property type="entry name" value="ZF_MYND_1"/>
    <property type="match status" value="1"/>
</dbReference>
<keyword evidence="6" id="KW-0812">Transmembrane</keyword>
<dbReference type="GO" id="GO:0010276">
    <property type="term" value="F:phytol kinase activity"/>
    <property type="evidence" value="ECO:0007669"/>
    <property type="project" value="UniProtKB-EC"/>
</dbReference>
<evidence type="ECO:0000256" key="4">
    <source>
        <dbReference type="ARBA" id="ARBA00022640"/>
    </source>
</evidence>
<evidence type="ECO:0000256" key="18">
    <source>
        <dbReference type="SAM" id="MobiDB-lite"/>
    </source>
</evidence>
<keyword evidence="8 17" id="KW-0863">Zinc-finger</keyword>
<evidence type="ECO:0000256" key="1">
    <source>
        <dbReference type="ARBA" id="ARBA00004508"/>
    </source>
</evidence>